<dbReference type="Gene3D" id="3.10.20.320">
    <property type="entry name" value="Putative peptidoglycan bound protein (lpxtg motif)"/>
    <property type="match status" value="4"/>
</dbReference>
<name>A0AAF0GUE8_LATSK</name>
<feature type="domain" description="MucBP" evidence="10">
    <location>
        <begin position="339"/>
        <end position="399"/>
    </location>
</feature>
<evidence type="ECO:0000259" key="9">
    <source>
        <dbReference type="Pfam" id="PF00746"/>
    </source>
</evidence>
<accession>A0AAF0GUE8</accession>
<organism evidence="11 12">
    <name type="scientific">Latilactobacillus sakei</name>
    <name type="common">Lactobacillus sakei</name>
    <dbReference type="NCBI Taxonomy" id="1599"/>
    <lineage>
        <taxon>Bacteria</taxon>
        <taxon>Bacillati</taxon>
        <taxon>Bacillota</taxon>
        <taxon>Bacilli</taxon>
        <taxon>Lactobacillales</taxon>
        <taxon>Lactobacillaceae</taxon>
        <taxon>Latilactobacillus</taxon>
    </lineage>
</organism>
<dbReference type="AlphaFoldDB" id="A0AAF0GUE8"/>
<dbReference type="RefSeq" id="WP_280103187.1">
    <property type="nucleotide sequence ID" value="NZ_CP122959.1"/>
</dbReference>
<keyword evidence="7" id="KW-0812">Transmembrane</keyword>
<dbReference type="InterPro" id="IPR019931">
    <property type="entry name" value="LPXTG_anchor"/>
</dbReference>
<dbReference type="Pfam" id="PF00746">
    <property type="entry name" value="Gram_pos_anchor"/>
    <property type="match status" value="1"/>
</dbReference>
<evidence type="ECO:0000313" key="11">
    <source>
        <dbReference type="EMBL" id="WGI19751.1"/>
    </source>
</evidence>
<keyword evidence="1" id="KW-0134">Cell wall</keyword>
<dbReference type="Proteomes" id="UP001179858">
    <property type="component" value="Chromosome"/>
</dbReference>
<evidence type="ECO:0000256" key="6">
    <source>
        <dbReference type="SAM" id="MobiDB-lite"/>
    </source>
</evidence>
<keyword evidence="3 8" id="KW-0732">Signal</keyword>
<dbReference type="EMBL" id="CP122959">
    <property type="protein sequence ID" value="WGI19751.1"/>
    <property type="molecule type" value="Genomic_DNA"/>
</dbReference>
<evidence type="ECO:0000256" key="3">
    <source>
        <dbReference type="ARBA" id="ARBA00022729"/>
    </source>
</evidence>
<proteinExistence type="predicted"/>
<evidence type="ECO:0000313" key="12">
    <source>
        <dbReference type="Proteomes" id="UP001179858"/>
    </source>
</evidence>
<feature type="domain" description="MucBP" evidence="10">
    <location>
        <begin position="411"/>
        <end position="472"/>
    </location>
</feature>
<feature type="domain" description="MucBP" evidence="10">
    <location>
        <begin position="487"/>
        <end position="547"/>
    </location>
</feature>
<sequence length="631" mass="68243">MKTLKSKLATSLLLSGMVLPAISPVMTTFATTPTTASAAQPVAMVKPVSTRGYVVENTTTVDLSPALDGDLKQAPLPDGFSFHFSLNTEGASFRGAIFDPTSSTMNDNSLLLGDSGYIQAGTTIQYFVKIGTTWHLRQVKFINTRQTAGTKDFFFDTTEIEKIALNGGSNSIIREVAPGVNVKVSATARHTTINVDQVQYSIIIRGENVPNYSYEGINKHDGLVTSPAYSNTKDTTFTFSYLNEQGKMMTGILHFKKDDIKPAAQPVTVNYVDANGQKLVDSETLTGTIGASYKTAAKTIAGYHIVQTPNNATGMFTDKTQTVTYTYVKDAVAPDAKAVTVNYVDEKGQKLAASETLTGELGSAYKTTAKTVAGYHLSQTPSNANGTFTDKDQTVIYTYVKDAVLPTAKAVTVKYVDADGHEIAKSDILTGQLNSAYQTNAKMITGYRLVKTPANAKGQYTTSAQTVVYEYQKETTTTVPTTNVKMTARYVDEQGHELVKSITKIGQQGDHYKASAAAIKGYQLIAMPKNAAGILGKDDITIKFVYRKVATNHQTPNQNQQAKTNNDKHQVTNPNNHSKGQITTTKPQPQPVKKQLPKTGVANPILLSVMGTVLALSAVVLGFYRKLRKSH</sequence>
<evidence type="ECO:0000256" key="5">
    <source>
        <dbReference type="ARBA" id="ARBA00023088"/>
    </source>
</evidence>
<dbReference type="Pfam" id="PF06458">
    <property type="entry name" value="MucBP"/>
    <property type="match status" value="4"/>
</dbReference>
<feature type="signal peptide" evidence="8">
    <location>
        <begin position="1"/>
        <end position="20"/>
    </location>
</feature>
<keyword evidence="5" id="KW-0572">Peptidoglycan-anchor</keyword>
<dbReference type="InterPro" id="IPR009459">
    <property type="entry name" value="MucBP_dom"/>
</dbReference>
<feature type="compositionally biased region" description="Polar residues" evidence="6">
    <location>
        <begin position="554"/>
        <end position="564"/>
    </location>
</feature>
<feature type="compositionally biased region" description="Low complexity" evidence="6">
    <location>
        <begin position="581"/>
        <end position="596"/>
    </location>
</feature>
<evidence type="ECO:0000256" key="1">
    <source>
        <dbReference type="ARBA" id="ARBA00022512"/>
    </source>
</evidence>
<feature type="transmembrane region" description="Helical" evidence="7">
    <location>
        <begin position="605"/>
        <end position="624"/>
    </location>
</feature>
<evidence type="ECO:0000256" key="8">
    <source>
        <dbReference type="SAM" id="SignalP"/>
    </source>
</evidence>
<feature type="compositionally biased region" description="Polar residues" evidence="6">
    <location>
        <begin position="571"/>
        <end position="580"/>
    </location>
</feature>
<protein>
    <submittedName>
        <fullName evidence="11">MucBP domain-containing protein</fullName>
    </submittedName>
</protein>
<feature type="domain" description="Gram-positive cocci surface proteins LPxTG" evidence="9">
    <location>
        <begin position="589"/>
        <end position="626"/>
    </location>
</feature>
<gene>
    <name evidence="11" type="ORF">QBD03_03305</name>
</gene>
<keyword evidence="7" id="KW-0472">Membrane</keyword>
<keyword evidence="2" id="KW-0964">Secreted</keyword>
<feature type="chain" id="PRO_5042101376" evidence="8">
    <location>
        <begin position="21"/>
        <end position="631"/>
    </location>
</feature>
<keyword evidence="4" id="KW-0677">Repeat</keyword>
<evidence type="ECO:0000259" key="10">
    <source>
        <dbReference type="Pfam" id="PF06458"/>
    </source>
</evidence>
<evidence type="ECO:0000256" key="7">
    <source>
        <dbReference type="SAM" id="Phobius"/>
    </source>
</evidence>
<dbReference type="NCBIfam" id="TIGR01167">
    <property type="entry name" value="LPXTG_anchor"/>
    <property type="match status" value="1"/>
</dbReference>
<feature type="domain" description="MucBP" evidence="10">
    <location>
        <begin position="266"/>
        <end position="327"/>
    </location>
</feature>
<reference evidence="11" key="1">
    <citation type="submission" date="2023-04" db="EMBL/GenBank/DDBJ databases">
        <title>Novel strain of Lactilactobacillus sakei and use thereof.</title>
        <authorList>
            <person name="Kim S.Y."/>
        </authorList>
    </citation>
    <scope>NUCLEOTIDE SEQUENCE</scope>
    <source>
        <strain evidence="11">HUP1</strain>
    </source>
</reference>
<evidence type="ECO:0000256" key="4">
    <source>
        <dbReference type="ARBA" id="ARBA00022737"/>
    </source>
</evidence>
<feature type="region of interest" description="Disordered" evidence="6">
    <location>
        <begin position="554"/>
        <end position="596"/>
    </location>
</feature>
<evidence type="ECO:0000256" key="2">
    <source>
        <dbReference type="ARBA" id="ARBA00022525"/>
    </source>
</evidence>
<keyword evidence="7" id="KW-1133">Transmembrane helix</keyword>